<keyword evidence="5 9" id="KW-0067">ATP-binding</keyword>
<dbReference type="GO" id="GO:0009263">
    <property type="term" value="P:deoxyribonucleotide biosynthetic process"/>
    <property type="evidence" value="ECO:0007669"/>
    <property type="project" value="UniProtKB-KW"/>
</dbReference>
<dbReference type="SUPFAM" id="SSF51998">
    <property type="entry name" value="PFL-like glycyl radical enzymes"/>
    <property type="match status" value="1"/>
</dbReference>
<keyword evidence="7 10" id="KW-0215">Deoxyribonucleotide synthesis</keyword>
<dbReference type="NCBIfam" id="TIGR02506">
    <property type="entry name" value="NrdE_NrdA"/>
    <property type="match status" value="1"/>
</dbReference>
<dbReference type="PROSITE" id="PS51161">
    <property type="entry name" value="ATP_CONE"/>
    <property type="match status" value="1"/>
</dbReference>
<gene>
    <name evidence="12" type="ORF">H9804_10875</name>
</gene>
<dbReference type="InterPro" id="IPR039718">
    <property type="entry name" value="Rrm1"/>
</dbReference>
<dbReference type="PANTHER" id="PTHR11573">
    <property type="entry name" value="RIBONUCLEOSIDE-DIPHOSPHATE REDUCTASE LARGE CHAIN"/>
    <property type="match status" value="1"/>
</dbReference>
<dbReference type="InterPro" id="IPR013346">
    <property type="entry name" value="NrdE_NrdA_C"/>
</dbReference>
<evidence type="ECO:0000313" key="13">
    <source>
        <dbReference type="Proteomes" id="UP000824176"/>
    </source>
</evidence>
<dbReference type="GO" id="GO:0005971">
    <property type="term" value="C:ribonucleoside-diphosphate reductase complex"/>
    <property type="evidence" value="ECO:0007669"/>
    <property type="project" value="TreeGrafter"/>
</dbReference>
<dbReference type="PRINTS" id="PR01183">
    <property type="entry name" value="RIBORDTASEM1"/>
</dbReference>
<sequence length="757" mass="87060">MVILTEGKKHIIIKRDGREEPYNEEKLRKVTSWAAGGKTAFVDKLLKDLNIKINNKMKITDLYDALITTAVNNISPIYTEYDEIAEKLYLMKIYKETYGLKKTGLYPELKVVLEKGVKAGIYSKEFINSFSHKEIDLLNEMIVPDRDFIFTYKALNTFFTKYCKSIKNKKLELPQITYMIAAMYSFYNDDKKKRMQFIKETYDMLSLHKITFATPRIMNSGYKNPQLASCVLNTPDDDTWSLNQTDGNVALYSKFSGGIAYDVSHIRCSGSKIASFNGISDGPVPFIKRLEQTISAFNQQNKRKGSCVVTFPFWHYDVQDMVMLKDAGGTEDTRARKIMYSIRIHNLFKERVEHDADITLFDPKDTPLLNCTYGKEFEKAYIEYEQKPGIRKKTVKAKDLLYLILKVRTESGNLYLTFVDNINEQSVLNTFIGASNLCTEVLVPSSPSKLISEKLYLNTEHEYEIHQVRKSGEVGLCNLCSINLVSWDKMTLKEKTEFSYTLLRGCDNIIDTQFYPVKEAQAANLKNRPIGVGVLNYANLLASKRIKFTDDAAKEFTNNLFDDLYYHLYSAACTLSKERGPYPVFKSSKWSSGKTPFHLSMFNYKKFGLNVDKKKWDRLADDIKTFGIRFSYVAAIAPTATSGKSISATESIEPVMDLFYMEEGLQNIPTLVANIKENRLYYERCWDIPAKTIIELAAVRQKYIDQAQSITLYYTSPESAKMLWEDIKYAMELGIKTLYYMKTPKYNFKEEVCESCS</sequence>
<evidence type="ECO:0000256" key="2">
    <source>
        <dbReference type="ARBA" id="ARBA00012274"/>
    </source>
</evidence>
<feature type="domain" description="ATP-cone" evidence="11">
    <location>
        <begin position="10"/>
        <end position="99"/>
    </location>
</feature>
<evidence type="ECO:0000256" key="8">
    <source>
        <dbReference type="ARBA" id="ARBA00047754"/>
    </source>
</evidence>
<dbReference type="InterPro" id="IPR000788">
    <property type="entry name" value="RNR_lg_C"/>
</dbReference>
<comment type="function">
    <text evidence="10">Provides the precursors necessary for DNA synthesis. Catalyzes the biosynthesis of deoxyribonucleotides from the corresponding ribonucleotides.</text>
</comment>
<comment type="caution">
    <text evidence="12">The sequence shown here is derived from an EMBL/GenBank/DDBJ whole genome shotgun (WGS) entry which is preliminary data.</text>
</comment>
<dbReference type="Pfam" id="PF02867">
    <property type="entry name" value="Ribonuc_red_lgC"/>
    <property type="match status" value="1"/>
</dbReference>
<dbReference type="Pfam" id="PF00317">
    <property type="entry name" value="Ribonuc_red_lgN"/>
    <property type="match status" value="1"/>
</dbReference>
<dbReference type="GO" id="GO:0004748">
    <property type="term" value="F:ribonucleoside-diphosphate reductase activity, thioredoxin disulfide as acceptor"/>
    <property type="evidence" value="ECO:0007669"/>
    <property type="project" value="UniProtKB-EC"/>
</dbReference>
<dbReference type="PANTHER" id="PTHR11573:SF6">
    <property type="entry name" value="RIBONUCLEOSIDE-DIPHOSPHATE REDUCTASE LARGE SUBUNIT"/>
    <property type="match status" value="1"/>
</dbReference>
<keyword evidence="4 9" id="KW-0547">Nucleotide-binding</keyword>
<evidence type="ECO:0000259" key="11">
    <source>
        <dbReference type="PROSITE" id="PS51161"/>
    </source>
</evidence>
<dbReference type="AlphaFoldDB" id="A0A9D2GW40"/>
<dbReference type="InterPro" id="IPR008926">
    <property type="entry name" value="RNR_R1-su_N"/>
</dbReference>
<organism evidence="12 13">
    <name type="scientific">Candidatus Mucispirillum faecigallinarum</name>
    <dbReference type="NCBI Taxonomy" id="2838699"/>
    <lineage>
        <taxon>Bacteria</taxon>
        <taxon>Pseudomonadati</taxon>
        <taxon>Deferribacterota</taxon>
        <taxon>Deferribacteres</taxon>
        <taxon>Deferribacterales</taxon>
        <taxon>Mucispirillaceae</taxon>
        <taxon>Mucispirillum</taxon>
    </lineage>
</organism>
<evidence type="ECO:0000256" key="3">
    <source>
        <dbReference type="ARBA" id="ARBA00022533"/>
    </source>
</evidence>
<evidence type="ECO:0000256" key="7">
    <source>
        <dbReference type="ARBA" id="ARBA00023116"/>
    </source>
</evidence>
<dbReference type="SUPFAM" id="SSF48168">
    <property type="entry name" value="R1 subunit of ribonucleotide reductase, N-terminal domain"/>
    <property type="match status" value="1"/>
</dbReference>
<evidence type="ECO:0000313" key="12">
    <source>
        <dbReference type="EMBL" id="HIZ90437.1"/>
    </source>
</evidence>
<reference evidence="12" key="1">
    <citation type="journal article" date="2021" name="PeerJ">
        <title>Extensive microbial diversity within the chicken gut microbiome revealed by metagenomics and culture.</title>
        <authorList>
            <person name="Gilroy R."/>
            <person name="Ravi A."/>
            <person name="Getino M."/>
            <person name="Pursley I."/>
            <person name="Horton D.L."/>
            <person name="Alikhan N.F."/>
            <person name="Baker D."/>
            <person name="Gharbi K."/>
            <person name="Hall N."/>
            <person name="Watson M."/>
            <person name="Adriaenssens E.M."/>
            <person name="Foster-Nyarko E."/>
            <person name="Jarju S."/>
            <person name="Secka A."/>
            <person name="Antonio M."/>
            <person name="Oren A."/>
            <person name="Chaudhuri R.R."/>
            <person name="La Ragione R."/>
            <person name="Hildebrand F."/>
            <person name="Pallen M.J."/>
        </authorList>
    </citation>
    <scope>NUCLEOTIDE SEQUENCE</scope>
    <source>
        <strain evidence="12">ChiW4-1371</strain>
    </source>
</reference>
<protein>
    <recommendedName>
        <fullName evidence="2 10">Ribonucleoside-diphosphate reductase</fullName>
        <ecNumber evidence="2 10">1.17.4.1</ecNumber>
    </recommendedName>
</protein>
<name>A0A9D2GW40_9BACT</name>
<dbReference type="Pfam" id="PF03477">
    <property type="entry name" value="ATP-cone"/>
    <property type="match status" value="1"/>
</dbReference>
<evidence type="ECO:0000256" key="1">
    <source>
        <dbReference type="ARBA" id="ARBA00010406"/>
    </source>
</evidence>
<dbReference type="EMBL" id="DXAQ01000162">
    <property type="protein sequence ID" value="HIZ90437.1"/>
    <property type="molecule type" value="Genomic_DNA"/>
</dbReference>
<dbReference type="Gene3D" id="3.20.70.20">
    <property type="match status" value="1"/>
</dbReference>
<reference evidence="12" key="2">
    <citation type="submission" date="2021-04" db="EMBL/GenBank/DDBJ databases">
        <authorList>
            <person name="Gilroy R."/>
        </authorList>
    </citation>
    <scope>NUCLEOTIDE SEQUENCE</scope>
    <source>
        <strain evidence="12">ChiW4-1371</strain>
    </source>
</reference>
<dbReference type="Proteomes" id="UP000824176">
    <property type="component" value="Unassembled WGS sequence"/>
</dbReference>
<accession>A0A9D2GW40</accession>
<comment type="similarity">
    <text evidence="1 10">Belongs to the ribonucleoside diphosphate reductase large chain family.</text>
</comment>
<evidence type="ECO:0000256" key="6">
    <source>
        <dbReference type="ARBA" id="ARBA00023002"/>
    </source>
</evidence>
<dbReference type="InterPro" id="IPR005144">
    <property type="entry name" value="ATP-cone_dom"/>
</dbReference>
<evidence type="ECO:0000256" key="4">
    <source>
        <dbReference type="ARBA" id="ARBA00022741"/>
    </source>
</evidence>
<keyword evidence="6 10" id="KW-0560">Oxidoreductase</keyword>
<dbReference type="EC" id="1.17.4.1" evidence="2 10"/>
<comment type="catalytic activity">
    <reaction evidence="8 10">
        <text>a 2'-deoxyribonucleoside 5'-diphosphate + [thioredoxin]-disulfide + H2O = a ribonucleoside 5'-diphosphate + [thioredoxin]-dithiol</text>
        <dbReference type="Rhea" id="RHEA:23252"/>
        <dbReference type="Rhea" id="RHEA-COMP:10698"/>
        <dbReference type="Rhea" id="RHEA-COMP:10700"/>
        <dbReference type="ChEBI" id="CHEBI:15377"/>
        <dbReference type="ChEBI" id="CHEBI:29950"/>
        <dbReference type="ChEBI" id="CHEBI:50058"/>
        <dbReference type="ChEBI" id="CHEBI:57930"/>
        <dbReference type="ChEBI" id="CHEBI:73316"/>
        <dbReference type="EC" id="1.17.4.1"/>
    </reaction>
</comment>
<keyword evidence="3" id="KW-0021">Allosteric enzyme</keyword>
<dbReference type="GO" id="GO:0005524">
    <property type="term" value="F:ATP binding"/>
    <property type="evidence" value="ECO:0007669"/>
    <property type="project" value="UniProtKB-UniRule"/>
</dbReference>
<proteinExistence type="inferred from homology"/>
<dbReference type="InterPro" id="IPR013509">
    <property type="entry name" value="RNR_lsu_N"/>
</dbReference>
<evidence type="ECO:0000256" key="5">
    <source>
        <dbReference type="ARBA" id="ARBA00022840"/>
    </source>
</evidence>
<evidence type="ECO:0000256" key="10">
    <source>
        <dbReference type="RuleBase" id="RU003410"/>
    </source>
</evidence>
<evidence type="ECO:0000256" key="9">
    <source>
        <dbReference type="PROSITE-ProRule" id="PRU00492"/>
    </source>
</evidence>